<dbReference type="EMBL" id="PEBX01000001">
    <property type="protein sequence ID" value="PTQ57885.1"/>
    <property type="molecule type" value="Genomic_DNA"/>
</dbReference>
<name>A0A2R6Y5F3_9BACL</name>
<organism evidence="2 3">
    <name type="scientific">Candidatus Carbonibacillus altaicus</name>
    <dbReference type="NCBI Taxonomy" id="2163959"/>
    <lineage>
        <taxon>Bacteria</taxon>
        <taxon>Bacillati</taxon>
        <taxon>Bacillota</taxon>
        <taxon>Bacilli</taxon>
        <taxon>Bacillales</taxon>
        <taxon>Candidatus Carbonibacillus</taxon>
    </lineage>
</organism>
<evidence type="ECO:0000313" key="3">
    <source>
        <dbReference type="Proteomes" id="UP000244338"/>
    </source>
</evidence>
<evidence type="ECO:0000256" key="1">
    <source>
        <dbReference type="SAM" id="MobiDB-lite"/>
    </source>
</evidence>
<gene>
    <name evidence="2" type="ORF">BSOLF_0396</name>
</gene>
<reference evidence="3" key="1">
    <citation type="journal article" date="2018" name="Sci. Rep.">
        <title>Lignite coal burning seam in the remote Altai Mountains harbors a hydrogen-driven thermophilic microbial community.</title>
        <authorList>
            <person name="Kadnikov V.V."/>
            <person name="Mardanov A.V."/>
            <person name="Ivasenko D.A."/>
            <person name="Antsiferov D.V."/>
            <person name="Beletsky A.V."/>
            <person name="Karnachuk O.V."/>
            <person name="Ravin N.V."/>
        </authorList>
    </citation>
    <scope>NUCLEOTIDE SEQUENCE [LARGE SCALE GENOMIC DNA]</scope>
</reference>
<proteinExistence type="predicted"/>
<dbReference type="Proteomes" id="UP000244338">
    <property type="component" value="Unassembled WGS sequence"/>
</dbReference>
<evidence type="ECO:0000313" key="2">
    <source>
        <dbReference type="EMBL" id="PTQ57885.1"/>
    </source>
</evidence>
<comment type="caution">
    <text evidence="2">The sequence shown here is derived from an EMBL/GenBank/DDBJ whole genome shotgun (WGS) entry which is preliminary data.</text>
</comment>
<protein>
    <submittedName>
        <fullName evidence="2">Uncharacterized protein</fullName>
    </submittedName>
</protein>
<feature type="region of interest" description="Disordered" evidence="1">
    <location>
        <begin position="1"/>
        <end position="24"/>
    </location>
</feature>
<accession>A0A2R6Y5F3</accession>
<dbReference type="AlphaFoldDB" id="A0A2R6Y5F3"/>
<sequence>MQEASQENIYTDSDTKRLSEVSRMPKSSMGFDIDVFEE</sequence>
<feature type="compositionally biased region" description="Polar residues" evidence="1">
    <location>
        <begin position="1"/>
        <end position="12"/>
    </location>
</feature>